<keyword evidence="3" id="KW-0813">Transport</keyword>
<evidence type="ECO:0000256" key="8">
    <source>
        <dbReference type="ARBA" id="ARBA00023136"/>
    </source>
</evidence>
<dbReference type="GO" id="GO:0015190">
    <property type="term" value="F:L-leucine transmembrane transporter activity"/>
    <property type="evidence" value="ECO:0007669"/>
    <property type="project" value="TreeGrafter"/>
</dbReference>
<keyword evidence="6" id="KW-0029">Amino-acid transport</keyword>
<feature type="transmembrane region" description="Helical" evidence="9">
    <location>
        <begin position="113"/>
        <end position="131"/>
    </location>
</feature>
<dbReference type="GO" id="GO:0015820">
    <property type="term" value="P:L-leucine transport"/>
    <property type="evidence" value="ECO:0007669"/>
    <property type="project" value="TreeGrafter"/>
</dbReference>
<evidence type="ECO:0000256" key="7">
    <source>
        <dbReference type="ARBA" id="ARBA00022989"/>
    </source>
</evidence>
<dbReference type="GO" id="GO:0005886">
    <property type="term" value="C:plasma membrane"/>
    <property type="evidence" value="ECO:0007669"/>
    <property type="project" value="UniProtKB-SubCell"/>
</dbReference>
<dbReference type="KEGG" id="cat:CA2559_04390"/>
<keyword evidence="5 9" id="KW-0812">Transmembrane</keyword>
<dbReference type="AlphaFoldDB" id="A3U6V0"/>
<dbReference type="HOGENOM" id="CLU_036807_0_2_10"/>
<dbReference type="Pfam" id="PF05525">
    <property type="entry name" value="Branch_AA_trans"/>
    <property type="match status" value="1"/>
</dbReference>
<feature type="transmembrane region" description="Helical" evidence="9">
    <location>
        <begin position="7"/>
        <end position="26"/>
    </location>
</feature>
<dbReference type="NCBIfam" id="TIGR00796">
    <property type="entry name" value="livcs"/>
    <property type="match status" value="1"/>
</dbReference>
<evidence type="ECO:0000256" key="9">
    <source>
        <dbReference type="SAM" id="Phobius"/>
    </source>
</evidence>
<feature type="transmembrane region" description="Helical" evidence="9">
    <location>
        <begin position="143"/>
        <end position="161"/>
    </location>
</feature>
<feature type="transmembrane region" description="Helical" evidence="9">
    <location>
        <begin position="73"/>
        <end position="93"/>
    </location>
</feature>
<comment type="similarity">
    <text evidence="2">Belongs to the branched chain amino acid transporter family.</text>
</comment>
<dbReference type="GeneID" id="89452670"/>
<evidence type="ECO:0000313" key="11">
    <source>
        <dbReference type="Proteomes" id="UP000002297"/>
    </source>
</evidence>
<evidence type="ECO:0000256" key="1">
    <source>
        <dbReference type="ARBA" id="ARBA00004651"/>
    </source>
</evidence>
<feature type="transmembrane region" description="Helical" evidence="9">
    <location>
        <begin position="38"/>
        <end position="61"/>
    </location>
</feature>
<name>A3U6V0_CROAH</name>
<dbReference type="OrthoDB" id="9783920at2"/>
<feature type="transmembrane region" description="Helical" evidence="9">
    <location>
        <begin position="331"/>
        <end position="352"/>
    </location>
</feature>
<feature type="transmembrane region" description="Helical" evidence="9">
    <location>
        <begin position="181"/>
        <end position="205"/>
    </location>
</feature>
<dbReference type="GO" id="GO:0005304">
    <property type="term" value="F:L-valine transmembrane transporter activity"/>
    <property type="evidence" value="ECO:0007669"/>
    <property type="project" value="TreeGrafter"/>
</dbReference>
<reference evidence="10 11" key="1">
    <citation type="journal article" date="2010" name="J. Bacteriol.">
        <title>The complete genome sequence of Croceibacter atlanticus HTCC2559T.</title>
        <authorList>
            <person name="Oh H.M."/>
            <person name="Kang I."/>
            <person name="Ferriera S."/>
            <person name="Giovannoni S.J."/>
            <person name="Cho J.C."/>
        </authorList>
    </citation>
    <scope>NUCLEOTIDE SEQUENCE [LARGE SCALE GENOMIC DNA]</scope>
    <source>
        <strain evidence="11">ATCC BAA-628 / HTCC2559 / KCTC 12090</strain>
    </source>
</reference>
<gene>
    <name evidence="10" type="ordered locus">CA2559_04390</name>
</gene>
<organism evidence="10 11">
    <name type="scientific">Croceibacter atlanticus (strain ATCC BAA-628 / JCM 21780 / CIP 108009 / IAM 15332 / KCTC 12090 / HTCC2559)</name>
    <dbReference type="NCBI Taxonomy" id="216432"/>
    <lineage>
        <taxon>Bacteria</taxon>
        <taxon>Pseudomonadati</taxon>
        <taxon>Bacteroidota</taxon>
        <taxon>Flavobacteriia</taxon>
        <taxon>Flavobacteriales</taxon>
        <taxon>Flavobacteriaceae</taxon>
        <taxon>Croceibacter</taxon>
    </lineage>
</organism>
<dbReference type="InterPro" id="IPR004685">
    <property type="entry name" value="Brnchd-chn_aa_trnsp_Livcs"/>
</dbReference>
<comment type="subcellular location">
    <subcellularLocation>
        <location evidence="1">Cell membrane</location>
        <topology evidence="1">Multi-pass membrane protein</topology>
    </subcellularLocation>
</comment>
<keyword evidence="7 9" id="KW-1133">Transmembrane helix</keyword>
<proteinExistence type="inferred from homology"/>
<evidence type="ECO:0000256" key="5">
    <source>
        <dbReference type="ARBA" id="ARBA00022692"/>
    </source>
</evidence>
<sequence length="425" mass="46164">MGLRKDDFIVGFALFALFFGVGNIVLPPMLGFLAGQEWYLVAIGFIITAIGIPLLGIFAHARIQGTMYDFGKPVSKVFSLIFCIFIYSISAAIPSPRTAAFTYEMAFEPFFNISPLAVSILYFGLVFIFVAKRSTVLNNIGKYITPAILILILGMIFFGIFEDTETMKVSSLKTPILDGFFEGYQTFDAIGALVVGGVIIISVKLKGYNNQVEAKKLITKAAIISALGLLIIYCGLIYEGALFGHLFSEDVTRTQLLSGISSLTLGPYASICLAILVSLACFTTAVGIVTGTADFFSDQFKYKYSYITSVTTACLFGIVVGAFSVDFIITLALPILMLVYPLTIVLIILNILSDKLRHQLIMKLVVIFTSIFSIPDALKVIAPDSQVISTISNSIPLSNFGLGWLIPAAFAFGIGYLITLRKPIT</sequence>
<dbReference type="GO" id="GO:0015188">
    <property type="term" value="F:L-isoleucine transmembrane transporter activity"/>
    <property type="evidence" value="ECO:0007669"/>
    <property type="project" value="TreeGrafter"/>
</dbReference>
<keyword evidence="4" id="KW-1003">Cell membrane</keyword>
<feature type="transmembrane region" description="Helical" evidence="9">
    <location>
        <begin position="402"/>
        <end position="420"/>
    </location>
</feature>
<feature type="transmembrane region" description="Helical" evidence="9">
    <location>
        <begin position="217"/>
        <end position="238"/>
    </location>
</feature>
<dbReference type="RefSeq" id="WP_013186643.1">
    <property type="nucleotide sequence ID" value="NC_014230.1"/>
</dbReference>
<evidence type="ECO:0000256" key="6">
    <source>
        <dbReference type="ARBA" id="ARBA00022970"/>
    </source>
</evidence>
<evidence type="ECO:0000256" key="2">
    <source>
        <dbReference type="ARBA" id="ARBA00008540"/>
    </source>
</evidence>
<evidence type="ECO:0000256" key="3">
    <source>
        <dbReference type="ARBA" id="ARBA00022448"/>
    </source>
</evidence>
<dbReference type="EMBL" id="CP002046">
    <property type="protein sequence ID" value="EAP87967.1"/>
    <property type="molecule type" value="Genomic_DNA"/>
</dbReference>
<dbReference type="Proteomes" id="UP000002297">
    <property type="component" value="Chromosome"/>
</dbReference>
<evidence type="ECO:0000313" key="10">
    <source>
        <dbReference type="EMBL" id="EAP87967.1"/>
    </source>
</evidence>
<feature type="transmembrane region" description="Helical" evidence="9">
    <location>
        <begin position="364"/>
        <end position="382"/>
    </location>
</feature>
<dbReference type="PANTHER" id="PTHR30588:SF0">
    <property type="entry name" value="BRANCHED-CHAIN AMINO ACID PERMEASE BRNQ"/>
    <property type="match status" value="1"/>
</dbReference>
<evidence type="ECO:0000256" key="4">
    <source>
        <dbReference type="ARBA" id="ARBA00022475"/>
    </source>
</evidence>
<feature type="transmembrane region" description="Helical" evidence="9">
    <location>
        <begin position="304"/>
        <end position="325"/>
    </location>
</feature>
<accession>A3U6V0</accession>
<dbReference type="STRING" id="216432.CA2559_04390"/>
<keyword evidence="11" id="KW-1185">Reference proteome</keyword>
<dbReference type="PANTHER" id="PTHR30588">
    <property type="entry name" value="BRANCHED-CHAIN AMINO ACID TRANSPORT SYSTEM 2 CARRIER PROTEIN"/>
    <property type="match status" value="1"/>
</dbReference>
<keyword evidence="8 9" id="KW-0472">Membrane</keyword>
<dbReference type="GO" id="GO:0015818">
    <property type="term" value="P:isoleucine transport"/>
    <property type="evidence" value="ECO:0007669"/>
    <property type="project" value="TreeGrafter"/>
</dbReference>
<feature type="transmembrane region" description="Helical" evidence="9">
    <location>
        <begin position="268"/>
        <end position="292"/>
    </location>
</feature>
<dbReference type="eggNOG" id="COG1114">
    <property type="taxonomic scope" value="Bacteria"/>
</dbReference>
<protein>
    <submittedName>
        <fullName evidence="10">Branched-chain amino acid transport system carrier protein</fullName>
    </submittedName>
</protein>